<evidence type="ECO:0008006" key="4">
    <source>
        <dbReference type="Google" id="ProtNLM"/>
    </source>
</evidence>
<dbReference type="EMBL" id="AGNL01018116">
    <property type="protein sequence ID" value="EJK63627.1"/>
    <property type="molecule type" value="Genomic_DNA"/>
</dbReference>
<accession>K0SZK9</accession>
<dbReference type="InterPro" id="IPR035929">
    <property type="entry name" value="CoaB-like_sf"/>
</dbReference>
<protein>
    <recommendedName>
        <fullName evidence="4">DNA/pantothenate metabolism flavoprotein C-terminal domain-containing protein</fullName>
    </recommendedName>
</protein>
<gene>
    <name evidence="2" type="ORF">THAOC_15704</name>
</gene>
<evidence type="ECO:0000313" key="3">
    <source>
        <dbReference type="Proteomes" id="UP000266841"/>
    </source>
</evidence>
<dbReference type="OMA" id="CCEAINT"/>
<feature type="region of interest" description="Disordered" evidence="1">
    <location>
        <begin position="235"/>
        <end position="254"/>
    </location>
</feature>
<dbReference type="Proteomes" id="UP000266841">
    <property type="component" value="Unassembled WGS sequence"/>
</dbReference>
<sequence length="471" mass="52544">MDGKLREFVTRHTAHHVPIALVTSGGTRTPIERNCVRYLDNFSTGTRGSYAVEELLKRGYAVIHLKREGSVSPLGRIIADVIKCERGGLSFDSVGTLFDCKLDDDVDMERSSEDDAVQTESSADSWMYFSSRENRSGNNGRRISRPSRRRGGLVSLNERVADSPLVQSTLRMYREIKMNGTLLTVEFLYVDEYLDKLKMCCEAINTSGSLALVYLAAAVSDFYIPKEKQATHKIQSRDYGINHQSGSKDDRDATIRLDPDNTLQLTLYPVPKVIPSLRRDWCPNAFVVSFKLETDFTILQQKQVLAMKKNDVQMVIGNELATRYEKVFILTRDGAGGKYFEEEGIESKLLDDDGYRVAEVTAAQGHTNSSLFCGDKIAALEHATIDYVVKRHFFYISSNTGNKQSAAGLVSAVAMEASSVHEQGLEDAQKQLQRDRLKAKAVELAWNVAGSALGMALSYTIAKIMQKNNMK</sequence>
<evidence type="ECO:0000313" key="2">
    <source>
        <dbReference type="EMBL" id="EJK63627.1"/>
    </source>
</evidence>
<proteinExistence type="predicted"/>
<dbReference type="OrthoDB" id="70224at2759"/>
<organism evidence="2 3">
    <name type="scientific">Thalassiosira oceanica</name>
    <name type="common">Marine diatom</name>
    <dbReference type="NCBI Taxonomy" id="159749"/>
    <lineage>
        <taxon>Eukaryota</taxon>
        <taxon>Sar</taxon>
        <taxon>Stramenopiles</taxon>
        <taxon>Ochrophyta</taxon>
        <taxon>Bacillariophyta</taxon>
        <taxon>Coscinodiscophyceae</taxon>
        <taxon>Thalassiosirophycidae</taxon>
        <taxon>Thalassiosirales</taxon>
        <taxon>Thalassiosiraceae</taxon>
        <taxon>Thalassiosira</taxon>
    </lineage>
</organism>
<name>K0SZK9_THAOC</name>
<dbReference type="PANTHER" id="PTHR12290">
    <property type="entry name" value="CORNICHON-RELATED"/>
    <property type="match status" value="1"/>
</dbReference>
<dbReference type="eggNOG" id="KOG2728">
    <property type="taxonomic scope" value="Eukaryota"/>
</dbReference>
<reference evidence="2 3" key="1">
    <citation type="journal article" date="2012" name="Genome Biol.">
        <title>Genome and low-iron response of an oceanic diatom adapted to chronic iron limitation.</title>
        <authorList>
            <person name="Lommer M."/>
            <person name="Specht M."/>
            <person name="Roy A.S."/>
            <person name="Kraemer L."/>
            <person name="Andreson R."/>
            <person name="Gutowska M.A."/>
            <person name="Wolf J."/>
            <person name="Bergner S.V."/>
            <person name="Schilhabel M.B."/>
            <person name="Klostermeier U.C."/>
            <person name="Beiko R.G."/>
            <person name="Rosenstiel P."/>
            <person name="Hippler M."/>
            <person name="Laroche J."/>
        </authorList>
    </citation>
    <scope>NUCLEOTIDE SEQUENCE [LARGE SCALE GENOMIC DNA]</scope>
    <source>
        <strain evidence="2 3">CCMP1005</strain>
    </source>
</reference>
<keyword evidence="3" id="KW-1185">Reference proteome</keyword>
<dbReference type="SUPFAM" id="SSF102645">
    <property type="entry name" value="CoaB-like"/>
    <property type="match status" value="2"/>
</dbReference>
<feature type="region of interest" description="Disordered" evidence="1">
    <location>
        <begin position="131"/>
        <end position="150"/>
    </location>
</feature>
<dbReference type="AlphaFoldDB" id="K0SZK9"/>
<comment type="caution">
    <text evidence="2">The sequence shown here is derived from an EMBL/GenBank/DDBJ whole genome shotgun (WGS) entry which is preliminary data.</text>
</comment>
<dbReference type="Gene3D" id="3.40.50.10300">
    <property type="entry name" value="CoaB-like"/>
    <property type="match status" value="1"/>
</dbReference>
<evidence type="ECO:0000256" key="1">
    <source>
        <dbReference type="SAM" id="MobiDB-lite"/>
    </source>
</evidence>